<dbReference type="Pfam" id="PF00578">
    <property type="entry name" value="AhpC-TSA"/>
    <property type="match status" value="1"/>
</dbReference>
<evidence type="ECO:0000256" key="5">
    <source>
        <dbReference type="ARBA" id="ARBA00025719"/>
    </source>
</evidence>
<dbReference type="PROSITE" id="PS51352">
    <property type="entry name" value="THIOREDOXIN_2"/>
    <property type="match status" value="1"/>
</dbReference>
<dbReference type="PIRSF" id="PIRSF000239">
    <property type="entry name" value="AHPC"/>
    <property type="match status" value="1"/>
</dbReference>
<feature type="active site" description="Cysteine sulfenic acid (-SOH) intermediate; for peroxidase activity" evidence="7">
    <location>
        <position position="46"/>
    </location>
</feature>
<keyword evidence="4 6" id="KW-0676">Redox-active center</keyword>
<dbReference type="EMBL" id="HG722340">
    <property type="protein sequence ID" value="CDJ62066.1"/>
    <property type="molecule type" value="Genomic_DNA"/>
</dbReference>
<evidence type="ECO:0000256" key="7">
    <source>
        <dbReference type="PIRSR" id="PIRSR000239-1"/>
    </source>
</evidence>
<evidence type="ECO:0000313" key="10">
    <source>
        <dbReference type="Proteomes" id="UP000030754"/>
    </source>
</evidence>
<dbReference type="InterPro" id="IPR000866">
    <property type="entry name" value="AhpC/TSA"/>
</dbReference>
<dbReference type="AlphaFoldDB" id="U6MDJ2"/>
<evidence type="ECO:0000256" key="6">
    <source>
        <dbReference type="PIRNR" id="PIRNR000239"/>
    </source>
</evidence>
<sequence length="217" mass="23812">MPLNLGDSFPDFQAEALGAEHFRLHEYLGDSWGVMFSHPNDFTPVCTTELAEAVKLQDSFTKKNCKLVGFSCNDMQSHRDWAKDIMAYAGRSGNLPFPLVCDPKRELAASLGIMDPAEKDKEGLPLTCRCVFFISPEKKLAASILYPATTGRNFAEILRLTAKFPVATPVDWTAGAKCCVVPTLAAEDAKKLLPKGHEALQLPSGKPYLRLTPDPRG</sequence>
<dbReference type="InterPro" id="IPR019479">
    <property type="entry name" value="Peroxiredoxin_C"/>
</dbReference>
<dbReference type="RefSeq" id="XP_013439428.1">
    <property type="nucleotide sequence ID" value="XM_013583974.1"/>
</dbReference>
<keyword evidence="2 6" id="KW-0049">Antioxidant</keyword>
<dbReference type="SUPFAM" id="SSF52833">
    <property type="entry name" value="Thioredoxin-like"/>
    <property type="match status" value="1"/>
</dbReference>
<dbReference type="OrthoDB" id="2996783at2759"/>
<keyword evidence="3 6" id="KW-0560">Oxidoreductase</keyword>
<evidence type="ECO:0000259" key="8">
    <source>
        <dbReference type="PROSITE" id="PS51352"/>
    </source>
</evidence>
<comment type="similarity">
    <text evidence="5">Belongs to the peroxiredoxin family. Prx6 subfamily.</text>
</comment>
<comment type="function">
    <text evidence="6">Thiol-specific peroxidase that catalyzes the reduction of hydrogen peroxide and organic hydroperoxides to water and alcohols, respectively.</text>
</comment>
<evidence type="ECO:0000256" key="2">
    <source>
        <dbReference type="ARBA" id="ARBA00022862"/>
    </source>
</evidence>
<accession>U6MDJ2</accession>
<organism evidence="9 10">
    <name type="scientific">Eimeria necatrix</name>
    <dbReference type="NCBI Taxonomy" id="51315"/>
    <lineage>
        <taxon>Eukaryota</taxon>
        <taxon>Sar</taxon>
        <taxon>Alveolata</taxon>
        <taxon>Apicomplexa</taxon>
        <taxon>Conoidasida</taxon>
        <taxon>Coccidia</taxon>
        <taxon>Eucoccidiorida</taxon>
        <taxon>Eimeriorina</taxon>
        <taxon>Eimeriidae</taxon>
        <taxon>Eimeria</taxon>
    </lineage>
</organism>
<dbReference type="GO" id="GO:0045454">
    <property type="term" value="P:cell redox homeostasis"/>
    <property type="evidence" value="ECO:0007669"/>
    <property type="project" value="TreeGrafter"/>
</dbReference>
<proteinExistence type="inferred from homology"/>
<dbReference type="GO" id="GO:0005739">
    <property type="term" value="C:mitochondrion"/>
    <property type="evidence" value="ECO:0007669"/>
    <property type="project" value="TreeGrafter"/>
</dbReference>
<dbReference type="InterPro" id="IPR036249">
    <property type="entry name" value="Thioredoxin-like_sf"/>
</dbReference>
<dbReference type="Gene3D" id="3.30.1020.10">
    <property type="entry name" value="Antioxidant, Horf6, Chain A, domain2"/>
    <property type="match status" value="1"/>
</dbReference>
<dbReference type="Gene3D" id="3.40.30.10">
    <property type="entry name" value="Glutaredoxin"/>
    <property type="match status" value="1"/>
</dbReference>
<protein>
    <submittedName>
        <fullName evidence="9">Peroxidoxin 2, putative</fullName>
    </submittedName>
</protein>
<evidence type="ECO:0000256" key="4">
    <source>
        <dbReference type="ARBA" id="ARBA00023284"/>
    </source>
</evidence>
<gene>
    <name evidence="9" type="ORF">ENH_00002800</name>
</gene>
<dbReference type="GO" id="GO:0005829">
    <property type="term" value="C:cytosol"/>
    <property type="evidence" value="ECO:0007669"/>
    <property type="project" value="TreeGrafter"/>
</dbReference>
<evidence type="ECO:0000256" key="3">
    <source>
        <dbReference type="ARBA" id="ARBA00023002"/>
    </source>
</evidence>
<dbReference type="PANTHER" id="PTHR43503:SF4">
    <property type="entry name" value="PEROXIREDOXIN-6"/>
    <property type="match status" value="1"/>
</dbReference>
<dbReference type="Proteomes" id="UP000030754">
    <property type="component" value="Unassembled WGS sequence"/>
</dbReference>
<keyword evidence="1 6" id="KW-0575">Peroxidase</keyword>
<dbReference type="PANTHER" id="PTHR43503">
    <property type="entry name" value="MCG48959-RELATED"/>
    <property type="match status" value="1"/>
</dbReference>
<dbReference type="Pfam" id="PF10417">
    <property type="entry name" value="1-cysPrx_C"/>
    <property type="match status" value="1"/>
</dbReference>
<dbReference type="FunFam" id="3.40.30.10:FF:000011">
    <property type="entry name" value="Peroxiredoxin PRX1"/>
    <property type="match status" value="1"/>
</dbReference>
<name>U6MDJ2_9EIME</name>
<dbReference type="VEuPathDB" id="ToxoDB:ENH_00002800"/>
<dbReference type="InterPro" id="IPR024706">
    <property type="entry name" value="Peroxiredoxin_AhpC-typ"/>
</dbReference>
<dbReference type="GeneID" id="25470474"/>
<evidence type="ECO:0000256" key="1">
    <source>
        <dbReference type="ARBA" id="ARBA00022559"/>
    </source>
</evidence>
<dbReference type="GO" id="GO:0051920">
    <property type="term" value="F:peroxiredoxin activity"/>
    <property type="evidence" value="ECO:0007669"/>
    <property type="project" value="InterPro"/>
</dbReference>
<reference evidence="9" key="2">
    <citation type="submission" date="2013-10" db="EMBL/GenBank/DDBJ databases">
        <authorList>
            <person name="Aslett M."/>
        </authorList>
    </citation>
    <scope>NUCLEOTIDE SEQUENCE [LARGE SCALE GENOMIC DNA]</scope>
    <source>
        <strain evidence="9">Houghton</strain>
    </source>
</reference>
<evidence type="ECO:0000313" key="9">
    <source>
        <dbReference type="EMBL" id="CDJ62066.1"/>
    </source>
</evidence>
<feature type="domain" description="Thioredoxin" evidence="8">
    <location>
        <begin position="3"/>
        <end position="166"/>
    </location>
</feature>
<dbReference type="InterPro" id="IPR013766">
    <property type="entry name" value="Thioredoxin_domain"/>
</dbReference>
<reference evidence="9" key="1">
    <citation type="submission" date="2013-10" db="EMBL/GenBank/DDBJ databases">
        <title>Genomic analysis of the causative agents of coccidiosis in chickens.</title>
        <authorList>
            <person name="Reid A.J."/>
            <person name="Blake D."/>
            <person name="Billington K."/>
            <person name="Browne H."/>
            <person name="Dunn M."/>
            <person name="Hung S."/>
            <person name="Kawahara F."/>
            <person name="Miranda-Saavedra D."/>
            <person name="Mourier T."/>
            <person name="Nagra H."/>
            <person name="Otto T.D."/>
            <person name="Rawlings N."/>
            <person name="Sanchez A."/>
            <person name="Sanders M."/>
            <person name="Subramaniam C."/>
            <person name="Tay Y."/>
            <person name="Dear P."/>
            <person name="Doerig C."/>
            <person name="Gruber A."/>
            <person name="Parkinson J."/>
            <person name="Shirley M."/>
            <person name="Wan K.L."/>
            <person name="Berriman M."/>
            <person name="Tomley F."/>
            <person name="Pain A."/>
        </authorList>
    </citation>
    <scope>NUCLEOTIDE SEQUENCE [LARGE SCALE GENOMIC DNA]</scope>
    <source>
        <strain evidence="9">Houghton</strain>
    </source>
</reference>
<keyword evidence="10" id="KW-1185">Reference proteome</keyword>